<protein>
    <submittedName>
        <fullName evidence="2">DUF1127 domain-containing protein</fullName>
    </submittedName>
</protein>
<evidence type="ECO:0000313" key="3">
    <source>
        <dbReference type="Proteomes" id="UP000325291"/>
    </source>
</evidence>
<organism evidence="2 3">
    <name type="scientific">Aquicoccus porphyridii</name>
    <dbReference type="NCBI Taxonomy" id="1852029"/>
    <lineage>
        <taxon>Bacteria</taxon>
        <taxon>Pseudomonadati</taxon>
        <taxon>Pseudomonadota</taxon>
        <taxon>Alphaproteobacteria</taxon>
        <taxon>Rhodobacterales</taxon>
        <taxon>Paracoccaceae</taxon>
        <taxon>Aquicoccus</taxon>
    </lineage>
</organism>
<dbReference type="Pfam" id="PF06568">
    <property type="entry name" value="YjiS-like"/>
    <property type="match status" value="1"/>
</dbReference>
<dbReference type="AlphaFoldDB" id="A0A5A9ZSY5"/>
<gene>
    <name evidence="2" type="ORF">FLO80_04205</name>
</gene>
<dbReference type="Proteomes" id="UP000325291">
    <property type="component" value="Unassembled WGS sequence"/>
</dbReference>
<evidence type="ECO:0000313" key="2">
    <source>
        <dbReference type="EMBL" id="KAA0920320.1"/>
    </source>
</evidence>
<proteinExistence type="predicted"/>
<feature type="domain" description="YjiS-like" evidence="1">
    <location>
        <begin position="25"/>
        <end position="61"/>
    </location>
</feature>
<dbReference type="RefSeq" id="WP_111363594.1">
    <property type="nucleotide sequence ID" value="NZ_JASHJG010000007.1"/>
</dbReference>
<keyword evidence="3" id="KW-1185">Reference proteome</keyword>
<sequence length="73" mass="8061">MAFAGNTQTAPHHGLAGFAIRAEALVERFDRYRLYRRTVAELAGMNARDLAEIGLCRSNIRSAAYEAVYGSQN</sequence>
<name>A0A5A9ZSY5_9RHOB</name>
<dbReference type="InterPro" id="IPR009506">
    <property type="entry name" value="YjiS-like"/>
</dbReference>
<dbReference type="EMBL" id="VINQ01000002">
    <property type="protein sequence ID" value="KAA0920320.1"/>
    <property type="molecule type" value="Genomic_DNA"/>
</dbReference>
<accession>A0A5A9ZSY5</accession>
<evidence type="ECO:0000259" key="1">
    <source>
        <dbReference type="Pfam" id="PF06568"/>
    </source>
</evidence>
<reference evidence="2 3" key="1">
    <citation type="submission" date="2019-07" db="EMBL/GenBank/DDBJ databases">
        <title>Aquicoccus porphyridii gen. nov., sp. nov., isolated from a small marine red alga, Porphyridium marinum.</title>
        <authorList>
            <person name="Liu L."/>
        </authorList>
    </citation>
    <scope>NUCLEOTIDE SEQUENCE [LARGE SCALE GENOMIC DNA]</scope>
    <source>
        <strain evidence="2 3">L1 8-17</strain>
    </source>
</reference>
<comment type="caution">
    <text evidence="2">The sequence shown here is derived from an EMBL/GenBank/DDBJ whole genome shotgun (WGS) entry which is preliminary data.</text>
</comment>